<dbReference type="EC" id="2.1.1.72" evidence="2"/>
<evidence type="ECO:0000256" key="5">
    <source>
        <dbReference type="ARBA" id="ARBA00022691"/>
    </source>
</evidence>
<dbReference type="GO" id="GO:0009307">
    <property type="term" value="P:DNA restriction-modification system"/>
    <property type="evidence" value="ECO:0007669"/>
    <property type="project" value="InterPro"/>
</dbReference>
<reference evidence="8" key="1">
    <citation type="submission" date="2019-04" db="EMBL/GenBank/DDBJ databases">
        <title>Whole genome sequencing of cave bacteria.</title>
        <authorList>
            <person name="Gan H.M."/>
            <person name="Barton H."/>
            <person name="Savka M.A."/>
        </authorList>
    </citation>
    <scope>NUCLEOTIDE SEQUENCE [LARGE SCALE GENOMIC DNA]</scope>
    <source>
        <strain evidence="8">LC387</strain>
    </source>
</reference>
<keyword evidence="5" id="KW-0949">S-adenosyl-L-methionine</keyword>
<dbReference type="Gene3D" id="3.40.50.150">
    <property type="entry name" value="Vaccinia Virus protein VP39"/>
    <property type="match status" value="1"/>
</dbReference>
<dbReference type="GO" id="GO:0032259">
    <property type="term" value="P:methylation"/>
    <property type="evidence" value="ECO:0007669"/>
    <property type="project" value="UniProtKB-KW"/>
</dbReference>
<proteinExistence type="inferred from homology"/>
<evidence type="ECO:0000256" key="3">
    <source>
        <dbReference type="ARBA" id="ARBA00022603"/>
    </source>
</evidence>
<accession>A0A4U6BLS8</accession>
<keyword evidence="4 8" id="KW-0808">Transferase</keyword>
<feature type="binding site" evidence="7">
    <location>
        <position position="62"/>
    </location>
    <ligand>
        <name>S-adenosyl-L-methionine</name>
        <dbReference type="ChEBI" id="CHEBI:59789"/>
    </ligand>
</feature>
<dbReference type="GO" id="GO:1904047">
    <property type="term" value="F:S-adenosyl-L-methionine binding"/>
    <property type="evidence" value="ECO:0007669"/>
    <property type="project" value="TreeGrafter"/>
</dbReference>
<evidence type="ECO:0000256" key="2">
    <source>
        <dbReference type="ARBA" id="ARBA00011900"/>
    </source>
</evidence>
<dbReference type="OrthoDB" id="9805629at2"/>
<dbReference type="RefSeq" id="WP_083992612.1">
    <property type="nucleotide sequence ID" value="NZ_LBIA02000001.1"/>
</dbReference>
<comment type="similarity">
    <text evidence="1">Belongs to the N(4)/N(6)-methyltransferase family.</text>
</comment>
<dbReference type="Gene3D" id="1.10.1020.10">
    <property type="entry name" value="Adenine-specific Methyltransferase, Domain 2"/>
    <property type="match status" value="1"/>
</dbReference>
<protein>
    <recommendedName>
        <fullName evidence="2">site-specific DNA-methyltransferase (adenine-specific)</fullName>
        <ecNumber evidence="2">2.1.1.72</ecNumber>
    </recommendedName>
</protein>
<dbReference type="PANTHER" id="PTHR30481:SF3">
    <property type="entry name" value="DNA ADENINE METHYLASE"/>
    <property type="match status" value="1"/>
</dbReference>
<dbReference type="InterPro" id="IPR029063">
    <property type="entry name" value="SAM-dependent_MTases_sf"/>
</dbReference>
<evidence type="ECO:0000256" key="1">
    <source>
        <dbReference type="ARBA" id="ARBA00006594"/>
    </source>
</evidence>
<dbReference type="GO" id="GO:0043565">
    <property type="term" value="F:sequence-specific DNA binding"/>
    <property type="evidence" value="ECO:0007669"/>
    <property type="project" value="TreeGrafter"/>
</dbReference>
<dbReference type="PRINTS" id="PR00505">
    <property type="entry name" value="D12N6MTFRASE"/>
</dbReference>
<dbReference type="InterPro" id="IPR012327">
    <property type="entry name" value="MeTrfase_D12"/>
</dbReference>
<dbReference type="SUPFAM" id="SSF53335">
    <property type="entry name" value="S-adenosyl-L-methionine-dependent methyltransferases"/>
    <property type="match status" value="1"/>
</dbReference>
<evidence type="ECO:0000313" key="9">
    <source>
        <dbReference type="Proteomes" id="UP000034832"/>
    </source>
</evidence>
<feature type="binding site" evidence="7">
    <location>
        <position position="187"/>
    </location>
    <ligand>
        <name>S-adenosyl-L-methionine</name>
        <dbReference type="ChEBI" id="CHEBI:59789"/>
    </ligand>
</feature>
<dbReference type="NCBIfam" id="TIGR00571">
    <property type="entry name" value="dam"/>
    <property type="match status" value="1"/>
</dbReference>
<comment type="caution">
    <text evidence="8">The sequence shown here is derived from an EMBL/GenBank/DDBJ whole genome shotgun (WGS) entry which is preliminary data.</text>
</comment>
<dbReference type="Pfam" id="PF02086">
    <property type="entry name" value="MethyltransfD12"/>
    <property type="match status" value="1"/>
</dbReference>
<keyword evidence="3 8" id="KW-0489">Methyltransferase</keyword>
<feature type="binding site" evidence="7">
    <location>
        <position position="21"/>
    </location>
    <ligand>
        <name>S-adenosyl-L-methionine</name>
        <dbReference type="ChEBI" id="CHEBI:59789"/>
    </ligand>
</feature>
<dbReference type="InterPro" id="IPR023095">
    <property type="entry name" value="Ade_MeTrfase_dom_2"/>
</dbReference>
<feature type="binding site" evidence="7">
    <location>
        <position position="17"/>
    </location>
    <ligand>
        <name>S-adenosyl-L-methionine</name>
        <dbReference type="ChEBI" id="CHEBI:59789"/>
    </ligand>
</feature>
<dbReference type="InterPro" id="IPR012263">
    <property type="entry name" value="M_m6A_EcoRV"/>
</dbReference>
<dbReference type="AlphaFoldDB" id="A0A4U6BLS8"/>
<dbReference type="EMBL" id="LBIA02000001">
    <property type="protein sequence ID" value="TKT71209.1"/>
    <property type="molecule type" value="Genomic_DNA"/>
</dbReference>
<name>A0A4U6BLS8_9BRAD</name>
<dbReference type="GO" id="GO:0006298">
    <property type="term" value="P:mismatch repair"/>
    <property type="evidence" value="ECO:0007669"/>
    <property type="project" value="TreeGrafter"/>
</dbReference>
<evidence type="ECO:0000313" key="8">
    <source>
        <dbReference type="EMBL" id="TKT71209.1"/>
    </source>
</evidence>
<comment type="catalytic activity">
    <reaction evidence="6">
        <text>a 2'-deoxyadenosine in DNA + S-adenosyl-L-methionine = an N(6)-methyl-2'-deoxyadenosine in DNA + S-adenosyl-L-homocysteine + H(+)</text>
        <dbReference type="Rhea" id="RHEA:15197"/>
        <dbReference type="Rhea" id="RHEA-COMP:12418"/>
        <dbReference type="Rhea" id="RHEA-COMP:12419"/>
        <dbReference type="ChEBI" id="CHEBI:15378"/>
        <dbReference type="ChEBI" id="CHEBI:57856"/>
        <dbReference type="ChEBI" id="CHEBI:59789"/>
        <dbReference type="ChEBI" id="CHEBI:90615"/>
        <dbReference type="ChEBI" id="CHEBI:90616"/>
        <dbReference type="EC" id="2.1.1.72"/>
    </reaction>
</comment>
<dbReference type="PIRSF" id="PIRSF000398">
    <property type="entry name" value="M_m6A_EcoRV"/>
    <property type="match status" value="1"/>
</dbReference>
<sequence>MTTPNEKSSHGPSFLRWAGSKRQSLSSLTKAYRDCEREYIEPFAGSAALFFFLEPKSALLADLNGHLINALRWVRDEPTLVHRRLSRMRRDAEQYYYSRKRFNKLLPYGLESAVLFIYLNRNCFNGLWRTNLSGEFNVPFGGTEMGANPPLELLQSCSAALNRARLRHQDFRKTIGDVAERSFIYADPPYFTSTERTFVEYGKKSFGRDDLVDLLNGLKLADKRGAHIALTYNDSIPLDLLPRRWKLLKFKVTRNVGGFAGSRKKQTEILITNVD</sequence>
<dbReference type="Proteomes" id="UP000034832">
    <property type="component" value="Unassembled WGS sequence"/>
</dbReference>
<evidence type="ECO:0000256" key="4">
    <source>
        <dbReference type="ARBA" id="ARBA00022679"/>
    </source>
</evidence>
<gene>
    <name evidence="8" type="ORF">YH63_007190</name>
</gene>
<dbReference type="GO" id="GO:0009007">
    <property type="term" value="F:site-specific DNA-methyltransferase (adenine-specific) activity"/>
    <property type="evidence" value="ECO:0007669"/>
    <property type="project" value="UniProtKB-EC"/>
</dbReference>
<keyword evidence="9" id="KW-1185">Reference proteome</keyword>
<evidence type="ECO:0000256" key="7">
    <source>
        <dbReference type="PIRSR" id="PIRSR000398-1"/>
    </source>
</evidence>
<evidence type="ECO:0000256" key="6">
    <source>
        <dbReference type="ARBA" id="ARBA00047942"/>
    </source>
</evidence>
<organism evidence="8 9">
    <name type="scientific">Afipia massiliensis</name>
    <dbReference type="NCBI Taxonomy" id="211460"/>
    <lineage>
        <taxon>Bacteria</taxon>
        <taxon>Pseudomonadati</taxon>
        <taxon>Pseudomonadota</taxon>
        <taxon>Alphaproteobacteria</taxon>
        <taxon>Hyphomicrobiales</taxon>
        <taxon>Nitrobacteraceae</taxon>
        <taxon>Afipia</taxon>
    </lineage>
</organism>
<dbReference type="PANTHER" id="PTHR30481">
    <property type="entry name" value="DNA ADENINE METHYLASE"/>
    <property type="match status" value="1"/>
</dbReference>